<accession>A0A2W7I2C3</accession>
<dbReference type="PROSITE" id="PS50111">
    <property type="entry name" value="CHEMOTAXIS_TRANSDUC_2"/>
    <property type="match status" value="1"/>
</dbReference>
<dbReference type="Gene3D" id="1.10.287.950">
    <property type="entry name" value="Methyl-accepting chemotaxis protein"/>
    <property type="match status" value="1"/>
</dbReference>
<reference evidence="5 6" key="1">
    <citation type="submission" date="2018-06" db="EMBL/GenBank/DDBJ databases">
        <title>Genomic Encyclopedia of Archaeal and Bacterial Type Strains, Phase II (KMG-II): from individual species to whole genera.</title>
        <authorList>
            <person name="Goeker M."/>
        </authorList>
    </citation>
    <scope>NUCLEOTIDE SEQUENCE [LARGE SCALE GENOMIC DNA]</scope>
    <source>
        <strain evidence="5 6">DSM 24525</strain>
    </source>
</reference>
<dbReference type="PANTHER" id="PTHR32089">
    <property type="entry name" value="METHYL-ACCEPTING CHEMOTAXIS PROTEIN MCPB"/>
    <property type="match status" value="1"/>
</dbReference>
<gene>
    <name evidence="5" type="ORF">C8P66_12268</name>
</gene>
<evidence type="ECO:0000256" key="2">
    <source>
        <dbReference type="ARBA" id="ARBA00029447"/>
    </source>
</evidence>
<keyword evidence="1 3" id="KW-0807">Transducer</keyword>
<dbReference type="AlphaFoldDB" id="A0A2W7I2C3"/>
<sequence length="372" mass="39096">MNHVVKGTGTPGTAAGEATPERVLALADRAAAVASAKVRAIQAITSQTRILALNATIEAARAGEAGRGFAVVAGEVKAIAGEVARLSTEMDGELHDALSALRAVGLRMTEEVRGQRLVDLALNAIEIIDRNLYERTCDVRWWATDAAVVEAAAEPAPARVAYATKRLGVILAAYTVYLDLWLCDARGKVVATGRPERYPGALGLDVSGEGWFRDALASASGDDFAVADVARCAALGGAPVATYAAAVREGGEARGRPIGVLGIHFDWEPQAEGVLRGVRLTPDEATRTRVLLVDGAGRILAASDRRGVLQEKLVLARDGKPSGFGRDASGSTLAFHLTPGYETYRGLGWYGVLVQAPDLRSTGPIRVDPIRA</sequence>
<comment type="caution">
    <text evidence="5">The sequence shown here is derived from an EMBL/GenBank/DDBJ whole genome shotgun (WGS) entry which is preliminary data.</text>
</comment>
<organism evidence="5 6">
    <name type="scientific">Humitalea rosea</name>
    <dbReference type="NCBI Taxonomy" id="990373"/>
    <lineage>
        <taxon>Bacteria</taxon>
        <taxon>Pseudomonadati</taxon>
        <taxon>Pseudomonadota</taxon>
        <taxon>Alphaproteobacteria</taxon>
        <taxon>Acetobacterales</taxon>
        <taxon>Roseomonadaceae</taxon>
        <taxon>Humitalea</taxon>
    </lineage>
</organism>
<evidence type="ECO:0000256" key="1">
    <source>
        <dbReference type="ARBA" id="ARBA00023224"/>
    </source>
</evidence>
<comment type="similarity">
    <text evidence="2">Belongs to the methyl-accepting chemotaxis (MCP) protein family.</text>
</comment>
<keyword evidence="6" id="KW-1185">Reference proteome</keyword>
<dbReference type="Pfam" id="PF00015">
    <property type="entry name" value="MCPsignal"/>
    <property type="match status" value="1"/>
</dbReference>
<evidence type="ECO:0000256" key="3">
    <source>
        <dbReference type="PROSITE-ProRule" id="PRU00284"/>
    </source>
</evidence>
<dbReference type="GO" id="GO:0004888">
    <property type="term" value="F:transmembrane signaling receptor activity"/>
    <property type="evidence" value="ECO:0007669"/>
    <property type="project" value="InterPro"/>
</dbReference>
<dbReference type="InterPro" id="IPR004089">
    <property type="entry name" value="MCPsignal_dom"/>
</dbReference>
<dbReference type="PANTHER" id="PTHR32089:SF112">
    <property type="entry name" value="LYSOZYME-LIKE PROTEIN-RELATED"/>
    <property type="match status" value="1"/>
</dbReference>
<dbReference type="Proteomes" id="UP000249688">
    <property type="component" value="Unassembled WGS sequence"/>
</dbReference>
<dbReference type="GO" id="GO:0016020">
    <property type="term" value="C:membrane"/>
    <property type="evidence" value="ECO:0007669"/>
    <property type="project" value="InterPro"/>
</dbReference>
<protein>
    <submittedName>
        <fullName evidence="5">Methyl-accepting chemotaxis protein (MCP) signaling protein</fullName>
    </submittedName>
</protein>
<evidence type="ECO:0000313" key="6">
    <source>
        <dbReference type="Proteomes" id="UP000249688"/>
    </source>
</evidence>
<evidence type="ECO:0000313" key="5">
    <source>
        <dbReference type="EMBL" id="PZW41081.1"/>
    </source>
</evidence>
<dbReference type="EMBL" id="QKYU01000022">
    <property type="protein sequence ID" value="PZW41081.1"/>
    <property type="molecule type" value="Genomic_DNA"/>
</dbReference>
<proteinExistence type="inferred from homology"/>
<feature type="domain" description="Methyl-accepting transducer" evidence="4">
    <location>
        <begin position="38"/>
        <end position="92"/>
    </location>
</feature>
<dbReference type="GO" id="GO:0006935">
    <property type="term" value="P:chemotaxis"/>
    <property type="evidence" value="ECO:0007669"/>
    <property type="project" value="InterPro"/>
</dbReference>
<dbReference type="PRINTS" id="PR00260">
    <property type="entry name" value="CHEMTRNSDUCR"/>
</dbReference>
<dbReference type="OrthoDB" id="9814866at2"/>
<dbReference type="SUPFAM" id="SSF58104">
    <property type="entry name" value="Methyl-accepting chemotaxis protein (MCP) signaling domain"/>
    <property type="match status" value="1"/>
</dbReference>
<dbReference type="GO" id="GO:0007165">
    <property type="term" value="P:signal transduction"/>
    <property type="evidence" value="ECO:0007669"/>
    <property type="project" value="UniProtKB-KW"/>
</dbReference>
<name>A0A2W7I2C3_9PROT</name>
<evidence type="ECO:0000259" key="4">
    <source>
        <dbReference type="PROSITE" id="PS50111"/>
    </source>
</evidence>
<dbReference type="Gene3D" id="3.30.450.20">
    <property type="entry name" value="PAS domain"/>
    <property type="match status" value="1"/>
</dbReference>
<dbReference type="InterPro" id="IPR004090">
    <property type="entry name" value="Chemotax_Me-accpt_rcpt"/>
</dbReference>